<accession>A0A1D8GPP5</accession>
<dbReference type="STRING" id="1424294.Gferi_26680"/>
<dbReference type="EMBL" id="CP017269">
    <property type="protein sequence ID" value="AOT72828.1"/>
    <property type="molecule type" value="Genomic_DNA"/>
</dbReference>
<sequence length="60" mass="7063">MDKKIGYYLGRKNMNQFVDIDFHDFIDMVQSGLADEEIARELGISGNYVKKLKNEMTIRY</sequence>
<reference evidence="1 2" key="1">
    <citation type="submission" date="2016-09" db="EMBL/GenBank/DDBJ databases">
        <title>Genomic analysis reveals versatility of anaerobic energy metabolism of Geosporobacter ferrireducens IRF9 of phylum Firmicutes.</title>
        <authorList>
            <person name="Kim S.-J."/>
        </authorList>
    </citation>
    <scope>NUCLEOTIDE SEQUENCE [LARGE SCALE GENOMIC DNA]</scope>
    <source>
        <strain evidence="1 2">IRF9</strain>
    </source>
</reference>
<keyword evidence="2" id="KW-1185">Reference proteome</keyword>
<protein>
    <recommendedName>
        <fullName evidence="3">HTH luxR-type domain-containing protein</fullName>
    </recommendedName>
</protein>
<evidence type="ECO:0000313" key="1">
    <source>
        <dbReference type="EMBL" id="AOT72828.1"/>
    </source>
</evidence>
<evidence type="ECO:0008006" key="3">
    <source>
        <dbReference type="Google" id="ProtNLM"/>
    </source>
</evidence>
<dbReference type="AlphaFoldDB" id="A0A1D8GPP5"/>
<dbReference type="OrthoDB" id="1955275at2"/>
<name>A0A1D8GPP5_9FIRM</name>
<organism evidence="1 2">
    <name type="scientific">Geosporobacter ferrireducens</name>
    <dbReference type="NCBI Taxonomy" id="1424294"/>
    <lineage>
        <taxon>Bacteria</taxon>
        <taxon>Bacillati</taxon>
        <taxon>Bacillota</taxon>
        <taxon>Clostridia</taxon>
        <taxon>Peptostreptococcales</taxon>
        <taxon>Thermotaleaceae</taxon>
        <taxon>Geosporobacter</taxon>
    </lineage>
</organism>
<dbReference type="Proteomes" id="UP000095743">
    <property type="component" value="Chromosome"/>
</dbReference>
<dbReference type="KEGG" id="gfe:Gferi_26680"/>
<evidence type="ECO:0000313" key="2">
    <source>
        <dbReference type="Proteomes" id="UP000095743"/>
    </source>
</evidence>
<dbReference type="RefSeq" id="WP_069981137.1">
    <property type="nucleotide sequence ID" value="NZ_CP017269.1"/>
</dbReference>
<proteinExistence type="predicted"/>
<gene>
    <name evidence="1" type="ORF">Gferi_26680</name>
</gene>